<sequence length="428" mass="48913">MKVRLFDALVPVALVAVLTVTSAWSPLKADSPEVPTDRLDLSRAEALALDRDAGLEELAHRAEAVRDRAVSAGALPDPEMSLGFSNLPVDSFDLEDDMMAMVMVGVRQRFPAGQSRQLSREQGELAGRGVDAEYQAREREVKRQLRLAWNDWAYATRQLELARQEQENFEELVSITRSRYRSGLGSQRDLSRARLERAAVEERILMLEEERDAARAELVRWTGSLPRDISPGEGELPALAALDTLIERLPDHPLLQAAQRQIEVADKGVEIARQSYRPSWMIEASYGHRRARDMDDGRASDMASLMVGFSLPLFTRDRQDRELSAARAESRADHYRRMDRLHEMQGQLEREYARYQRQQQLASLYEERLLDEAAESVSLEFSAYRADRGDFRDLIRARVAELDYRLRLLEVKQRLNSSRIELNYLAGE</sequence>
<dbReference type="PANTHER" id="PTHR30203">
    <property type="entry name" value="OUTER MEMBRANE CATION EFFLUX PROTEIN"/>
    <property type="match status" value="1"/>
</dbReference>
<organism evidence="3 4">
    <name type="scientific">Natronospira elongata</name>
    <dbReference type="NCBI Taxonomy" id="3110268"/>
    <lineage>
        <taxon>Bacteria</taxon>
        <taxon>Pseudomonadati</taxon>
        <taxon>Pseudomonadota</taxon>
        <taxon>Gammaproteobacteria</taxon>
        <taxon>Natronospirales</taxon>
        <taxon>Natronospiraceae</taxon>
        <taxon>Natronospira</taxon>
    </lineage>
</organism>
<comment type="similarity">
    <text evidence="1">Belongs to the outer membrane factor (OMF) (TC 1.B.17) family.</text>
</comment>
<dbReference type="GO" id="GO:0015562">
    <property type="term" value="F:efflux transmembrane transporter activity"/>
    <property type="evidence" value="ECO:0007669"/>
    <property type="project" value="InterPro"/>
</dbReference>
<evidence type="ECO:0000256" key="2">
    <source>
        <dbReference type="SAM" id="Coils"/>
    </source>
</evidence>
<feature type="coiled-coil region" evidence="2">
    <location>
        <begin position="190"/>
        <end position="217"/>
    </location>
</feature>
<proteinExistence type="inferred from homology"/>
<dbReference type="InterPro" id="IPR003423">
    <property type="entry name" value="OMP_efflux"/>
</dbReference>
<dbReference type="PANTHER" id="PTHR30203:SF24">
    <property type="entry name" value="BLR4935 PROTEIN"/>
    <property type="match status" value="1"/>
</dbReference>
<evidence type="ECO:0000313" key="3">
    <source>
        <dbReference type="EMBL" id="MEA5446713.1"/>
    </source>
</evidence>
<accession>A0AAP6ML15</accession>
<dbReference type="Gene3D" id="1.20.1600.10">
    <property type="entry name" value="Outer membrane efflux proteins (OEP)"/>
    <property type="match status" value="1"/>
</dbReference>
<dbReference type="Proteomes" id="UP001302316">
    <property type="component" value="Unassembled WGS sequence"/>
</dbReference>
<evidence type="ECO:0000256" key="1">
    <source>
        <dbReference type="ARBA" id="ARBA00007613"/>
    </source>
</evidence>
<dbReference type="SUPFAM" id="SSF56954">
    <property type="entry name" value="Outer membrane efflux proteins (OEP)"/>
    <property type="match status" value="1"/>
</dbReference>
<keyword evidence="2" id="KW-0175">Coiled coil</keyword>
<comment type="caution">
    <text evidence="3">The sequence shown here is derived from an EMBL/GenBank/DDBJ whole genome shotgun (WGS) entry which is preliminary data.</text>
</comment>
<dbReference type="RefSeq" id="WP_346053183.1">
    <property type="nucleotide sequence ID" value="NZ_JAYGII010000050.1"/>
</dbReference>
<keyword evidence="4" id="KW-1185">Reference proteome</keyword>
<dbReference type="Pfam" id="PF02321">
    <property type="entry name" value="OEP"/>
    <property type="match status" value="2"/>
</dbReference>
<dbReference type="InterPro" id="IPR010131">
    <property type="entry name" value="MdtP/NodT-like"/>
</dbReference>
<protein>
    <submittedName>
        <fullName evidence="3">TolC family protein</fullName>
    </submittedName>
</protein>
<name>A0AAP6ML15_9GAMM</name>
<gene>
    <name evidence="3" type="ORF">VCB98_12875</name>
</gene>
<reference evidence="3 4" key="1">
    <citation type="submission" date="2023-12" db="EMBL/GenBank/DDBJ databases">
        <title>Whole-genome sequencing of halo(alkali)philic microorganisms from hypersaline lakes.</title>
        <authorList>
            <person name="Sorokin D.Y."/>
            <person name="Merkel A.Y."/>
            <person name="Messina E."/>
            <person name="Yakimov M."/>
        </authorList>
    </citation>
    <scope>NUCLEOTIDE SEQUENCE [LARGE SCALE GENOMIC DNA]</scope>
    <source>
        <strain evidence="3 4">AB-CW1</strain>
    </source>
</reference>
<evidence type="ECO:0000313" key="4">
    <source>
        <dbReference type="Proteomes" id="UP001302316"/>
    </source>
</evidence>
<dbReference type="AlphaFoldDB" id="A0AAP6ML15"/>
<dbReference type="EMBL" id="JAYGII010000050">
    <property type="protein sequence ID" value="MEA5446713.1"/>
    <property type="molecule type" value="Genomic_DNA"/>
</dbReference>